<name>A0ABR1I7S2_9HYPO</name>
<feature type="region of interest" description="Disordered" evidence="1">
    <location>
        <begin position="23"/>
        <end position="47"/>
    </location>
</feature>
<accession>A0ABR1I7S2</accession>
<evidence type="ECO:0000313" key="2">
    <source>
        <dbReference type="EMBL" id="KAK7428977.1"/>
    </source>
</evidence>
<proteinExistence type="predicted"/>
<evidence type="ECO:0000256" key="1">
    <source>
        <dbReference type="SAM" id="MobiDB-lite"/>
    </source>
</evidence>
<dbReference type="EMBL" id="JAZAVK010000034">
    <property type="protein sequence ID" value="KAK7428977.1"/>
    <property type="molecule type" value="Genomic_DNA"/>
</dbReference>
<feature type="compositionally biased region" description="Basic and acidic residues" evidence="1">
    <location>
        <begin position="27"/>
        <end position="44"/>
    </location>
</feature>
<comment type="caution">
    <text evidence="2">The sequence shown here is derived from an EMBL/GenBank/DDBJ whole genome shotgun (WGS) entry which is preliminary data.</text>
</comment>
<organism evidence="2 3">
    <name type="scientific">Neonectria magnoliae</name>
    <dbReference type="NCBI Taxonomy" id="2732573"/>
    <lineage>
        <taxon>Eukaryota</taxon>
        <taxon>Fungi</taxon>
        <taxon>Dikarya</taxon>
        <taxon>Ascomycota</taxon>
        <taxon>Pezizomycotina</taxon>
        <taxon>Sordariomycetes</taxon>
        <taxon>Hypocreomycetidae</taxon>
        <taxon>Hypocreales</taxon>
        <taxon>Nectriaceae</taxon>
        <taxon>Neonectria</taxon>
    </lineage>
</organism>
<evidence type="ECO:0000313" key="3">
    <source>
        <dbReference type="Proteomes" id="UP001498421"/>
    </source>
</evidence>
<keyword evidence="3" id="KW-1185">Reference proteome</keyword>
<protein>
    <submittedName>
        <fullName evidence="2">Uncharacterized protein</fullName>
    </submittedName>
</protein>
<gene>
    <name evidence="2" type="ORF">QQZ08_004489</name>
</gene>
<dbReference type="Proteomes" id="UP001498421">
    <property type="component" value="Unassembled WGS sequence"/>
</dbReference>
<sequence>MHDWVQQDYQEVKHGLMVHLQQRQSAKKSEIESVKQKSSDKTNEPLDSVLESGEKFRIDYEEDKMYSSLDLFLMQPDSWMNLDILGFQGKDHTKEFLEEFVNELRKARGEKFSTRLPLIAELSAVFADFT</sequence>
<reference evidence="2 3" key="1">
    <citation type="journal article" date="2025" name="Microbiol. Resour. Announc.">
        <title>Draft genome sequences for Neonectria magnoliae and Neonectria punicea, canker pathogens of Liriodendron tulipifera and Acer saccharum in West Virginia.</title>
        <authorList>
            <person name="Petronek H.M."/>
            <person name="Kasson M.T."/>
            <person name="Metheny A.M."/>
            <person name="Stauder C.M."/>
            <person name="Lovett B."/>
            <person name="Lynch S.C."/>
            <person name="Garnas J.R."/>
            <person name="Kasson L.R."/>
            <person name="Stajich J.E."/>
        </authorList>
    </citation>
    <scope>NUCLEOTIDE SEQUENCE [LARGE SCALE GENOMIC DNA]</scope>
    <source>
        <strain evidence="2 3">NRRL 64651</strain>
    </source>
</reference>